<keyword evidence="7 15" id="KW-0378">Hydrolase</keyword>
<dbReference type="PANTHER" id="PTHR22993:SF9">
    <property type="entry name" value="FORMAMIDOPYRIMIDINE-DNA GLYCOSYLASE"/>
    <property type="match status" value="1"/>
</dbReference>
<dbReference type="SUPFAM" id="SSF81624">
    <property type="entry name" value="N-terminal domain of MutM-like DNA repair proteins"/>
    <property type="match status" value="1"/>
</dbReference>
<dbReference type="InterPro" id="IPR020629">
    <property type="entry name" value="FPG_Glyclase"/>
</dbReference>
<dbReference type="PANTHER" id="PTHR22993">
    <property type="entry name" value="FORMAMIDOPYRIMIDINE-DNA GLYCOSYLASE"/>
    <property type="match status" value="1"/>
</dbReference>
<comment type="similarity">
    <text evidence="2 15">Belongs to the FPG family.</text>
</comment>
<keyword evidence="12 15" id="KW-0511">Multifunctional enzyme</keyword>
<dbReference type="CDD" id="cd08966">
    <property type="entry name" value="EcFpg-like_N"/>
    <property type="match status" value="1"/>
</dbReference>
<dbReference type="SMART" id="SM01232">
    <property type="entry name" value="H2TH"/>
    <property type="match status" value="1"/>
</dbReference>
<protein>
    <recommendedName>
        <fullName evidence="15">Formamidopyrimidine-DNA glycosylase</fullName>
        <shortName evidence="15">Fapy-DNA glycosylase</shortName>
        <ecNumber evidence="15">3.2.2.23</ecNumber>
    </recommendedName>
    <alternativeName>
        <fullName evidence="15">DNA-(apurinic or apyrimidinic site) lyase MutM</fullName>
        <shortName evidence="15">AP lyase MutM</shortName>
        <ecNumber evidence="15">4.2.99.18</ecNumber>
    </alternativeName>
</protein>
<dbReference type="GO" id="GO:0008534">
    <property type="term" value="F:oxidized purine nucleobase lesion DNA N-glycosylase activity"/>
    <property type="evidence" value="ECO:0007669"/>
    <property type="project" value="UniProtKB-EC"/>
</dbReference>
<accession>A0ABU1GS53</accession>
<feature type="binding site" evidence="15">
    <location>
        <position position="110"/>
    </location>
    <ligand>
        <name>DNA</name>
        <dbReference type="ChEBI" id="CHEBI:16991"/>
    </ligand>
</feature>
<organism evidence="18 19">
    <name type="scientific">Larsenimonas suaedae</name>
    <dbReference type="NCBI Taxonomy" id="1851019"/>
    <lineage>
        <taxon>Bacteria</taxon>
        <taxon>Pseudomonadati</taxon>
        <taxon>Pseudomonadota</taxon>
        <taxon>Gammaproteobacteria</taxon>
        <taxon>Oceanospirillales</taxon>
        <taxon>Halomonadaceae</taxon>
        <taxon>Larsenimonas</taxon>
    </lineage>
</organism>
<dbReference type="EC" id="3.2.2.23" evidence="15"/>
<dbReference type="HAMAP" id="MF_00103">
    <property type="entry name" value="Fapy_DNA_glycosyl"/>
    <property type="match status" value="1"/>
</dbReference>
<dbReference type="RefSeq" id="WP_251592806.1">
    <property type="nucleotide sequence ID" value="NZ_JAMLJI010000002.1"/>
</dbReference>
<evidence type="ECO:0000256" key="5">
    <source>
        <dbReference type="ARBA" id="ARBA00022763"/>
    </source>
</evidence>
<comment type="catalytic activity">
    <reaction evidence="14 15">
        <text>2'-deoxyribonucleotide-(2'-deoxyribose 5'-phosphate)-2'-deoxyribonucleotide-DNA = a 3'-end 2'-deoxyribonucleotide-(2,3-dehydro-2,3-deoxyribose 5'-phosphate)-DNA + a 5'-end 5'-phospho-2'-deoxyribonucleoside-DNA + H(+)</text>
        <dbReference type="Rhea" id="RHEA:66592"/>
        <dbReference type="Rhea" id="RHEA-COMP:13180"/>
        <dbReference type="Rhea" id="RHEA-COMP:16897"/>
        <dbReference type="Rhea" id="RHEA-COMP:17067"/>
        <dbReference type="ChEBI" id="CHEBI:15378"/>
        <dbReference type="ChEBI" id="CHEBI:136412"/>
        <dbReference type="ChEBI" id="CHEBI:157695"/>
        <dbReference type="ChEBI" id="CHEBI:167181"/>
        <dbReference type="EC" id="4.2.99.18"/>
    </reaction>
</comment>
<evidence type="ECO:0000256" key="6">
    <source>
        <dbReference type="ARBA" id="ARBA00022771"/>
    </source>
</evidence>
<comment type="cofactor">
    <cofactor evidence="15">
        <name>Zn(2+)</name>
        <dbReference type="ChEBI" id="CHEBI:29105"/>
    </cofactor>
    <text evidence="15">Binds 1 zinc ion per subunit.</text>
</comment>
<comment type="function">
    <text evidence="15">Involved in base excision repair of DNA damaged by oxidation or by mutagenic agents. Acts as DNA glycosylase that recognizes and removes damaged bases. Has a preference for oxidized purines, such as 7,8-dihydro-8-oxoguanine (8-oxoG). Has AP (apurinic/apyrimidinic) lyase activity and introduces nicks in the DNA strand. Cleaves the DNA backbone by beta-delta elimination to generate a single-strand break at the site of the removed base with both 3'- and 5'-phosphates.</text>
</comment>
<dbReference type="InterPro" id="IPR010979">
    <property type="entry name" value="Ribosomal_uS13-like_H2TH"/>
</dbReference>
<evidence type="ECO:0000259" key="17">
    <source>
        <dbReference type="PROSITE" id="PS51068"/>
    </source>
</evidence>
<evidence type="ECO:0000256" key="7">
    <source>
        <dbReference type="ARBA" id="ARBA00022801"/>
    </source>
</evidence>
<keyword evidence="10 15" id="KW-0234">DNA repair</keyword>
<dbReference type="InterPro" id="IPR015887">
    <property type="entry name" value="DNA_glyclase_Znf_dom_DNA_BS"/>
</dbReference>
<evidence type="ECO:0000256" key="11">
    <source>
        <dbReference type="ARBA" id="ARBA00023239"/>
    </source>
</evidence>
<evidence type="ECO:0000256" key="8">
    <source>
        <dbReference type="ARBA" id="ARBA00022833"/>
    </source>
</evidence>
<comment type="catalytic activity">
    <reaction evidence="1 15">
        <text>Hydrolysis of DNA containing ring-opened 7-methylguanine residues, releasing 2,6-diamino-4-hydroxy-5-(N-methyl)formamidopyrimidine.</text>
        <dbReference type="EC" id="3.2.2.23"/>
    </reaction>
</comment>
<dbReference type="PROSITE" id="PS51068">
    <property type="entry name" value="FPG_CAT"/>
    <property type="match status" value="1"/>
</dbReference>
<evidence type="ECO:0000256" key="13">
    <source>
        <dbReference type="ARBA" id="ARBA00023295"/>
    </source>
</evidence>
<sequence length="270" mass="30097">MPELPEVETTRRGIKPYVEGFEITEVRVRFPTLRIPVPSGLHEALVGQTVERVDRRAKYLCIEAGPAKVLWHLGMSGSLRLVELGTPPKKHDHIDWVMSSNWVLRYHDPRRFGLIDLVDDWATDARLASLGPEPLSEAFDGDHLFERTRTRRAAIKNVIMDNAIVVGVGNIYANEALFMAHIDPRREAGTLDIAECLSLVAAIKAVLAAAIEQGGTTLRDFVSGQGEPGYFAQRLNVYGRRGEPCRVCGHELTGEVIGQRATVFCTWCQR</sequence>
<keyword evidence="6 15" id="KW-0863">Zinc-finger</keyword>
<keyword evidence="11 15" id="KW-0456">Lyase</keyword>
<dbReference type="InterPro" id="IPR000214">
    <property type="entry name" value="Znf_DNA_glyclase/AP_lyase"/>
</dbReference>
<keyword evidence="4 15" id="KW-0479">Metal-binding</keyword>
<dbReference type="Gene3D" id="1.10.8.50">
    <property type="match status" value="1"/>
</dbReference>
<evidence type="ECO:0000256" key="4">
    <source>
        <dbReference type="ARBA" id="ARBA00022723"/>
    </source>
</evidence>
<dbReference type="NCBIfam" id="TIGR00577">
    <property type="entry name" value="fpg"/>
    <property type="match status" value="1"/>
</dbReference>
<feature type="domain" description="Formamidopyrimidine-DNA glycosylase catalytic" evidence="17">
    <location>
        <begin position="2"/>
        <end position="113"/>
    </location>
</feature>
<dbReference type="Pfam" id="PF06831">
    <property type="entry name" value="H2TH"/>
    <property type="match status" value="1"/>
</dbReference>
<reference evidence="18 19" key="1">
    <citation type="submission" date="2023-04" db="EMBL/GenBank/DDBJ databases">
        <title>A long-awaited taxogenomic arrangement of the family Halomonadaceae.</title>
        <authorList>
            <person name="De La Haba R."/>
            <person name="Chuvochina M."/>
            <person name="Wittouck S."/>
            <person name="Arahal D.R."/>
            <person name="Sanchez-Porro C."/>
            <person name="Hugenholtz P."/>
            <person name="Ventosa A."/>
        </authorList>
    </citation>
    <scope>NUCLEOTIDE SEQUENCE [LARGE SCALE GENOMIC DNA]</scope>
    <source>
        <strain evidence="18 19">DSM 22428</strain>
    </source>
</reference>
<evidence type="ECO:0000313" key="19">
    <source>
        <dbReference type="Proteomes" id="UP001269375"/>
    </source>
</evidence>
<dbReference type="PROSITE" id="PS01242">
    <property type="entry name" value="ZF_FPG_1"/>
    <property type="match status" value="1"/>
</dbReference>
<evidence type="ECO:0000256" key="14">
    <source>
        <dbReference type="ARBA" id="ARBA00044632"/>
    </source>
</evidence>
<keyword evidence="13 15" id="KW-0326">Glycosidase</keyword>
<dbReference type="PROSITE" id="PS51066">
    <property type="entry name" value="ZF_FPG_2"/>
    <property type="match status" value="1"/>
</dbReference>
<evidence type="ECO:0000256" key="12">
    <source>
        <dbReference type="ARBA" id="ARBA00023268"/>
    </source>
</evidence>
<keyword evidence="8 15" id="KW-0862">Zinc</keyword>
<dbReference type="Pfam" id="PF01149">
    <property type="entry name" value="Fapy_DNA_glyco"/>
    <property type="match status" value="1"/>
</dbReference>
<keyword evidence="9 15" id="KW-0238">DNA-binding</keyword>
<evidence type="ECO:0000256" key="15">
    <source>
        <dbReference type="HAMAP-Rule" id="MF_00103"/>
    </source>
</evidence>
<dbReference type="Proteomes" id="UP001269375">
    <property type="component" value="Unassembled WGS sequence"/>
</dbReference>
<comment type="caution">
    <text evidence="18">The sequence shown here is derived from an EMBL/GenBank/DDBJ whole genome shotgun (WGS) entry which is preliminary data.</text>
</comment>
<dbReference type="SMART" id="SM00898">
    <property type="entry name" value="Fapy_DNA_glyco"/>
    <property type="match status" value="1"/>
</dbReference>
<keyword evidence="19" id="KW-1185">Reference proteome</keyword>
<dbReference type="InterPro" id="IPR015886">
    <property type="entry name" value="H2TH_FPG"/>
</dbReference>
<dbReference type="InterPro" id="IPR035937">
    <property type="entry name" value="FPG_N"/>
</dbReference>
<dbReference type="EC" id="4.2.99.18" evidence="15"/>
<dbReference type="Gene3D" id="3.20.190.10">
    <property type="entry name" value="MutM-like, N-terminal"/>
    <property type="match status" value="1"/>
</dbReference>
<dbReference type="InterPro" id="IPR012319">
    <property type="entry name" value="FPG_cat"/>
</dbReference>
<feature type="domain" description="FPG-type" evidence="16">
    <location>
        <begin position="236"/>
        <end position="270"/>
    </location>
</feature>
<evidence type="ECO:0000313" key="18">
    <source>
        <dbReference type="EMBL" id="MDR5894862.1"/>
    </source>
</evidence>
<dbReference type="InterPro" id="IPR010663">
    <property type="entry name" value="Znf_FPG/IleRS"/>
</dbReference>
<feature type="binding site" evidence="15">
    <location>
        <position position="91"/>
    </location>
    <ligand>
        <name>DNA</name>
        <dbReference type="ChEBI" id="CHEBI:16991"/>
    </ligand>
</feature>
<evidence type="ECO:0000259" key="16">
    <source>
        <dbReference type="PROSITE" id="PS51066"/>
    </source>
</evidence>
<feature type="active site" description="Proton donor; for delta-elimination activity" evidence="15">
    <location>
        <position position="260"/>
    </location>
</feature>
<name>A0ABU1GS53_9GAMM</name>
<feature type="active site" description="Proton donor; for beta-elimination activity" evidence="15">
    <location>
        <position position="58"/>
    </location>
</feature>
<feature type="binding site" evidence="15">
    <location>
        <position position="151"/>
    </location>
    <ligand>
        <name>DNA</name>
        <dbReference type="ChEBI" id="CHEBI:16991"/>
    </ligand>
</feature>
<dbReference type="NCBIfam" id="NF002211">
    <property type="entry name" value="PRK01103.1"/>
    <property type="match status" value="1"/>
</dbReference>
<gene>
    <name evidence="15 18" type="primary">mutM</name>
    <name evidence="15" type="synonym">fpg</name>
    <name evidence="18" type="ORF">QC825_02085</name>
</gene>
<evidence type="ECO:0000256" key="3">
    <source>
        <dbReference type="ARBA" id="ARBA00011245"/>
    </source>
</evidence>
<dbReference type="Pfam" id="PF06827">
    <property type="entry name" value="zf-FPG_IleRS"/>
    <property type="match status" value="1"/>
</dbReference>
<feature type="active site" description="Proton donor" evidence="15">
    <location>
        <position position="3"/>
    </location>
</feature>
<dbReference type="GO" id="GO:0140078">
    <property type="term" value="F:class I DNA-(apurinic or apyrimidinic site) endonuclease activity"/>
    <property type="evidence" value="ECO:0007669"/>
    <property type="project" value="UniProtKB-EC"/>
</dbReference>
<evidence type="ECO:0000256" key="9">
    <source>
        <dbReference type="ARBA" id="ARBA00023125"/>
    </source>
</evidence>
<dbReference type="SUPFAM" id="SSF57716">
    <property type="entry name" value="Glucocorticoid receptor-like (DNA-binding domain)"/>
    <property type="match status" value="1"/>
</dbReference>
<keyword evidence="5 15" id="KW-0227">DNA damage</keyword>
<comment type="subunit">
    <text evidence="3 15">Monomer.</text>
</comment>
<feature type="active site" description="Schiff-base intermediate with DNA" evidence="15">
    <location>
        <position position="2"/>
    </location>
</feature>
<proteinExistence type="inferred from homology"/>
<evidence type="ECO:0000256" key="2">
    <source>
        <dbReference type="ARBA" id="ARBA00009409"/>
    </source>
</evidence>
<dbReference type="EMBL" id="JARWAO010000001">
    <property type="protein sequence ID" value="MDR5894862.1"/>
    <property type="molecule type" value="Genomic_DNA"/>
</dbReference>
<dbReference type="SUPFAM" id="SSF46946">
    <property type="entry name" value="S13-like H2TH domain"/>
    <property type="match status" value="1"/>
</dbReference>
<evidence type="ECO:0000256" key="1">
    <source>
        <dbReference type="ARBA" id="ARBA00001668"/>
    </source>
</evidence>
<evidence type="ECO:0000256" key="10">
    <source>
        <dbReference type="ARBA" id="ARBA00023204"/>
    </source>
</evidence>